<feature type="region of interest" description="Disordered" evidence="9">
    <location>
        <begin position="1"/>
        <end position="31"/>
    </location>
</feature>
<keyword evidence="12" id="KW-1185">Reference proteome</keyword>
<dbReference type="GO" id="GO:0016301">
    <property type="term" value="F:kinase activity"/>
    <property type="evidence" value="ECO:0007669"/>
    <property type="project" value="UniProtKB-KW"/>
</dbReference>
<dbReference type="Proteomes" id="UP001501337">
    <property type="component" value="Unassembled WGS sequence"/>
</dbReference>
<name>A0ABP7P375_9GAMM</name>
<feature type="domain" description="Cytidylate kinase" evidence="10">
    <location>
        <begin position="27"/>
        <end position="242"/>
    </location>
</feature>
<evidence type="ECO:0000256" key="3">
    <source>
        <dbReference type="ARBA" id="ARBA00022741"/>
    </source>
</evidence>
<evidence type="ECO:0000256" key="6">
    <source>
        <dbReference type="ARBA" id="ARBA00047615"/>
    </source>
</evidence>
<keyword evidence="8" id="KW-0963">Cytoplasm</keyword>
<dbReference type="EMBL" id="BAABBO010000007">
    <property type="protein sequence ID" value="GAA3958898.1"/>
    <property type="molecule type" value="Genomic_DNA"/>
</dbReference>
<evidence type="ECO:0000256" key="1">
    <source>
        <dbReference type="ARBA" id="ARBA00009427"/>
    </source>
</evidence>
<organism evidence="11 12">
    <name type="scientific">Allohahella marinimesophila</name>
    <dbReference type="NCBI Taxonomy" id="1054972"/>
    <lineage>
        <taxon>Bacteria</taxon>
        <taxon>Pseudomonadati</taxon>
        <taxon>Pseudomonadota</taxon>
        <taxon>Gammaproteobacteria</taxon>
        <taxon>Oceanospirillales</taxon>
        <taxon>Hahellaceae</taxon>
        <taxon>Allohahella</taxon>
    </lineage>
</organism>
<evidence type="ECO:0000313" key="11">
    <source>
        <dbReference type="EMBL" id="GAA3958898.1"/>
    </source>
</evidence>
<evidence type="ECO:0000256" key="7">
    <source>
        <dbReference type="ARBA" id="ARBA00048478"/>
    </source>
</evidence>
<evidence type="ECO:0000313" key="12">
    <source>
        <dbReference type="Proteomes" id="UP001501337"/>
    </source>
</evidence>
<feature type="binding site" evidence="8">
    <location>
        <begin position="31"/>
        <end position="39"/>
    </location>
    <ligand>
        <name>ATP</name>
        <dbReference type="ChEBI" id="CHEBI:30616"/>
    </ligand>
</feature>
<dbReference type="PANTHER" id="PTHR21299:SF2">
    <property type="entry name" value="CYTIDYLATE KINASE"/>
    <property type="match status" value="1"/>
</dbReference>
<feature type="compositionally biased region" description="Polar residues" evidence="9">
    <location>
        <begin position="1"/>
        <end position="14"/>
    </location>
</feature>
<comment type="subcellular location">
    <subcellularLocation>
        <location evidence="8">Cytoplasm</location>
    </subcellularLocation>
</comment>
<protein>
    <recommendedName>
        <fullName evidence="8">Cytidylate kinase</fullName>
        <shortName evidence="8">CK</shortName>
        <ecNumber evidence="8">2.7.4.25</ecNumber>
    </recommendedName>
    <alternativeName>
        <fullName evidence="8">Cytidine monophosphate kinase</fullName>
        <shortName evidence="8">CMP kinase</shortName>
    </alternativeName>
</protein>
<dbReference type="Pfam" id="PF02224">
    <property type="entry name" value="Cytidylate_kin"/>
    <property type="match status" value="1"/>
</dbReference>
<keyword evidence="4 8" id="KW-0418">Kinase</keyword>
<dbReference type="HAMAP" id="MF_00238">
    <property type="entry name" value="Cytidyl_kinase_type1"/>
    <property type="match status" value="1"/>
</dbReference>
<evidence type="ECO:0000256" key="4">
    <source>
        <dbReference type="ARBA" id="ARBA00022777"/>
    </source>
</evidence>
<keyword evidence="2 8" id="KW-0808">Transferase</keyword>
<comment type="caution">
    <text evidence="11">The sequence shown here is derived from an EMBL/GenBank/DDBJ whole genome shotgun (WGS) entry which is preliminary data.</text>
</comment>
<accession>A0ABP7P375</accession>
<reference evidence="12" key="1">
    <citation type="journal article" date="2019" name="Int. J. Syst. Evol. Microbiol.">
        <title>The Global Catalogue of Microorganisms (GCM) 10K type strain sequencing project: providing services to taxonomists for standard genome sequencing and annotation.</title>
        <authorList>
            <consortium name="The Broad Institute Genomics Platform"/>
            <consortium name="The Broad Institute Genome Sequencing Center for Infectious Disease"/>
            <person name="Wu L."/>
            <person name="Ma J."/>
        </authorList>
    </citation>
    <scope>NUCLEOTIDE SEQUENCE [LARGE SCALE GENOMIC DNA]</scope>
    <source>
        <strain evidence="12">JCM 17555</strain>
    </source>
</reference>
<dbReference type="InterPro" id="IPR011994">
    <property type="entry name" value="Cytidylate_kinase_dom"/>
</dbReference>
<keyword evidence="3 8" id="KW-0547">Nucleotide-binding</keyword>
<comment type="similarity">
    <text evidence="1 8">Belongs to the cytidylate kinase family. Type 1 subfamily.</text>
</comment>
<evidence type="ECO:0000256" key="9">
    <source>
        <dbReference type="SAM" id="MobiDB-lite"/>
    </source>
</evidence>
<dbReference type="PANTHER" id="PTHR21299">
    <property type="entry name" value="CYTIDYLATE KINASE/PANTOATE-BETA-ALANINE LIGASE"/>
    <property type="match status" value="1"/>
</dbReference>
<dbReference type="CDD" id="cd02020">
    <property type="entry name" value="CMPK"/>
    <property type="match status" value="1"/>
</dbReference>
<dbReference type="RefSeq" id="WP_344805195.1">
    <property type="nucleotide sequence ID" value="NZ_BAABBO010000007.1"/>
</dbReference>
<sequence length="249" mass="26918">MIQAPDQQAASERASNLPVGNPTAPVVTIDGPSGSGKGTLAVSLARRLNWRVLDSGALYRITALSASKQGVDLGHAAAVANIATTLDVSFLAGDQGQPLRVILGQQDITSEIRTEACGAMASTIAVYPEVRLALLQRQRAFQEAPGLVADGRDMGTVVFPNAQFKFYVTASAEVRAQRRYQQLKQQGEIVRLPHLLREIQKRDERDTQRAEAPLLPAEDALVIDTSELPALQVLDYVAEIVEKTLNQKP</sequence>
<evidence type="ECO:0000256" key="5">
    <source>
        <dbReference type="ARBA" id="ARBA00022840"/>
    </source>
</evidence>
<evidence type="ECO:0000259" key="10">
    <source>
        <dbReference type="Pfam" id="PF02224"/>
    </source>
</evidence>
<evidence type="ECO:0000256" key="2">
    <source>
        <dbReference type="ARBA" id="ARBA00022679"/>
    </source>
</evidence>
<proteinExistence type="inferred from homology"/>
<comment type="catalytic activity">
    <reaction evidence="7 8">
        <text>CMP + ATP = CDP + ADP</text>
        <dbReference type="Rhea" id="RHEA:11600"/>
        <dbReference type="ChEBI" id="CHEBI:30616"/>
        <dbReference type="ChEBI" id="CHEBI:58069"/>
        <dbReference type="ChEBI" id="CHEBI:60377"/>
        <dbReference type="ChEBI" id="CHEBI:456216"/>
        <dbReference type="EC" id="2.7.4.25"/>
    </reaction>
</comment>
<dbReference type="SUPFAM" id="SSF52540">
    <property type="entry name" value="P-loop containing nucleoside triphosphate hydrolases"/>
    <property type="match status" value="1"/>
</dbReference>
<keyword evidence="5 8" id="KW-0067">ATP-binding</keyword>
<dbReference type="EC" id="2.7.4.25" evidence="8"/>
<dbReference type="InterPro" id="IPR027417">
    <property type="entry name" value="P-loop_NTPase"/>
</dbReference>
<dbReference type="Gene3D" id="3.40.50.300">
    <property type="entry name" value="P-loop containing nucleotide triphosphate hydrolases"/>
    <property type="match status" value="1"/>
</dbReference>
<comment type="catalytic activity">
    <reaction evidence="6 8">
        <text>dCMP + ATP = dCDP + ADP</text>
        <dbReference type="Rhea" id="RHEA:25094"/>
        <dbReference type="ChEBI" id="CHEBI:30616"/>
        <dbReference type="ChEBI" id="CHEBI:57566"/>
        <dbReference type="ChEBI" id="CHEBI:58593"/>
        <dbReference type="ChEBI" id="CHEBI:456216"/>
        <dbReference type="EC" id="2.7.4.25"/>
    </reaction>
</comment>
<dbReference type="NCBIfam" id="TIGR00017">
    <property type="entry name" value="cmk"/>
    <property type="match status" value="1"/>
</dbReference>
<gene>
    <name evidence="8 11" type="primary">cmk</name>
    <name evidence="11" type="ORF">GCM10022278_16570</name>
</gene>
<evidence type="ECO:0000256" key="8">
    <source>
        <dbReference type="HAMAP-Rule" id="MF_00238"/>
    </source>
</evidence>
<dbReference type="InterPro" id="IPR003136">
    <property type="entry name" value="Cytidylate_kin"/>
</dbReference>